<proteinExistence type="predicted"/>
<dbReference type="Proteomes" id="UP000593577">
    <property type="component" value="Unassembled WGS sequence"/>
</dbReference>
<evidence type="ECO:0000259" key="3">
    <source>
        <dbReference type="PROSITE" id="PS51782"/>
    </source>
</evidence>
<evidence type="ECO:0000256" key="2">
    <source>
        <dbReference type="SAM" id="Phobius"/>
    </source>
</evidence>
<keyword evidence="2" id="KW-0472">Membrane</keyword>
<evidence type="ECO:0000313" key="5">
    <source>
        <dbReference type="Proteomes" id="UP000593577"/>
    </source>
</evidence>
<organism evidence="4 5">
    <name type="scientific">Gossypium aridum</name>
    <name type="common">American cotton</name>
    <name type="synonym">Erioxylum aridum</name>
    <dbReference type="NCBI Taxonomy" id="34290"/>
    <lineage>
        <taxon>Eukaryota</taxon>
        <taxon>Viridiplantae</taxon>
        <taxon>Streptophyta</taxon>
        <taxon>Embryophyta</taxon>
        <taxon>Tracheophyta</taxon>
        <taxon>Spermatophyta</taxon>
        <taxon>Magnoliopsida</taxon>
        <taxon>eudicotyledons</taxon>
        <taxon>Gunneridae</taxon>
        <taxon>Pentapetalae</taxon>
        <taxon>rosids</taxon>
        <taxon>malvids</taxon>
        <taxon>Malvales</taxon>
        <taxon>Malvaceae</taxon>
        <taxon>Malvoideae</taxon>
        <taxon>Gossypium</taxon>
    </lineage>
</organism>
<protein>
    <recommendedName>
        <fullName evidence="3">LysM domain-containing protein</fullName>
    </recommendedName>
</protein>
<keyword evidence="5" id="KW-1185">Reference proteome</keyword>
<name>A0A7J8YJ53_GOSAI</name>
<dbReference type="PROSITE" id="PS51782">
    <property type="entry name" value="LYSM"/>
    <property type="match status" value="1"/>
</dbReference>
<feature type="domain" description="LysM" evidence="3">
    <location>
        <begin position="176"/>
        <end position="221"/>
    </location>
</feature>
<evidence type="ECO:0000313" key="4">
    <source>
        <dbReference type="EMBL" id="MBA0699320.1"/>
    </source>
</evidence>
<feature type="coiled-coil region" evidence="1">
    <location>
        <begin position="460"/>
        <end position="487"/>
    </location>
</feature>
<keyword evidence="2" id="KW-0812">Transmembrane</keyword>
<evidence type="ECO:0000256" key="1">
    <source>
        <dbReference type="SAM" id="Coils"/>
    </source>
</evidence>
<sequence length="503" mass="56325">MNILHHLLDLSSAKSIAGTEAFVAHDFTFRLWLPLEYREYGVMVFEDFLAIDGELMMMGPGSDDLVLTTGCGGGGHGEIAGMEKKKTIFVLGLFPSPVFSAMEVKLTHKKHISPSKSLLSNLTKTTFPPHTLRLKPWAAAEIQHFQGLVKKWRLQNKTKDYSCAHVVKELNEPPLTPFFNSWGETLSSVSKMYGVSVHSIAAANKNIVDINLVFQGQLLNIPSSSLLDTQLDRAKKSRLWQSIRALKAPSGQKFFTMITSHCLSNAKSTGYFLVLVPLIAFCIGCIVSTLHTRVSRSIKHQAADKSQAHHPGAKGRRWKSALSDSVEGDVFDSELGLDSNVSTWFNMAKLHTTSVSGGRHDCDMLRLCLWDLMMPPDPENAQRRLHGTLRFMHDALQAWLLTYAMAYRLMVSLTFALIRFTHHATLNDEAIDDICTLIDYSYLFGQRRLETPMICMSTSEDEANIQNEEASEDYGRLEHDYQKFLSECGISKWGYWRGGSPGA</sequence>
<dbReference type="SUPFAM" id="SSF54106">
    <property type="entry name" value="LysM domain"/>
    <property type="match status" value="1"/>
</dbReference>
<dbReference type="Gene3D" id="3.10.350.10">
    <property type="entry name" value="LysM domain"/>
    <property type="match status" value="1"/>
</dbReference>
<dbReference type="AlphaFoldDB" id="A0A7J8YJ53"/>
<dbReference type="InterPro" id="IPR036779">
    <property type="entry name" value="LysM_dom_sf"/>
</dbReference>
<feature type="transmembrane region" description="Helical" evidence="2">
    <location>
        <begin position="398"/>
        <end position="418"/>
    </location>
</feature>
<comment type="caution">
    <text evidence="4">The sequence shown here is derived from an EMBL/GenBank/DDBJ whole genome shotgun (WGS) entry which is preliminary data.</text>
</comment>
<dbReference type="SMART" id="SM00257">
    <property type="entry name" value="LysM"/>
    <property type="match status" value="1"/>
</dbReference>
<gene>
    <name evidence="4" type="ORF">Goari_000968</name>
</gene>
<accession>A0A7J8YJ53</accession>
<reference evidence="4 5" key="1">
    <citation type="journal article" date="2019" name="Genome Biol. Evol.">
        <title>Insights into the evolution of the New World diploid cottons (Gossypium, subgenus Houzingenia) based on genome sequencing.</title>
        <authorList>
            <person name="Grover C.E."/>
            <person name="Arick M.A. 2nd"/>
            <person name="Thrash A."/>
            <person name="Conover J.L."/>
            <person name="Sanders W.S."/>
            <person name="Peterson D.G."/>
            <person name="Frelichowski J.E."/>
            <person name="Scheffler J.A."/>
            <person name="Scheffler B.E."/>
            <person name="Wendel J.F."/>
        </authorList>
    </citation>
    <scope>NUCLEOTIDE SEQUENCE [LARGE SCALE GENOMIC DNA]</scope>
    <source>
        <strain evidence="4">185</strain>
        <tissue evidence="4">Leaf</tissue>
    </source>
</reference>
<dbReference type="InterPro" id="IPR018392">
    <property type="entry name" value="LysM"/>
</dbReference>
<dbReference type="CDD" id="cd00118">
    <property type="entry name" value="LysM"/>
    <property type="match status" value="1"/>
</dbReference>
<dbReference type="EMBL" id="JABFAA010000013">
    <property type="protein sequence ID" value="MBA0699320.1"/>
    <property type="molecule type" value="Genomic_DNA"/>
</dbReference>
<keyword evidence="1" id="KW-0175">Coiled coil</keyword>
<feature type="transmembrane region" description="Helical" evidence="2">
    <location>
        <begin position="270"/>
        <end position="290"/>
    </location>
</feature>
<keyword evidence="2" id="KW-1133">Transmembrane helix</keyword>
<dbReference type="Pfam" id="PF01476">
    <property type="entry name" value="LysM"/>
    <property type="match status" value="1"/>
</dbReference>